<sequence>MQLKAFVTVNGSSQHTLLSPYPLNYDFNRPFSTLLDLCYNLEDSLDAPPIPDENASPAATVADVPADAPGSPPPKDQQDEEEVVEII</sequence>
<proteinExistence type="predicted"/>
<reference evidence="2" key="1">
    <citation type="submission" date="2022-11" db="UniProtKB">
        <authorList>
            <consortium name="WormBaseParasite"/>
        </authorList>
    </citation>
    <scope>IDENTIFICATION</scope>
</reference>
<dbReference type="Proteomes" id="UP000887579">
    <property type="component" value="Unplaced"/>
</dbReference>
<evidence type="ECO:0000313" key="2">
    <source>
        <dbReference type="WBParaSite" id="ES5_v2.g26831.t1"/>
    </source>
</evidence>
<name>A0AC34GB69_9BILA</name>
<protein>
    <submittedName>
        <fullName evidence="2">Uncharacterized protein</fullName>
    </submittedName>
</protein>
<accession>A0AC34GB69</accession>
<dbReference type="WBParaSite" id="ES5_v2.g26831.t1">
    <property type="protein sequence ID" value="ES5_v2.g26831.t1"/>
    <property type="gene ID" value="ES5_v2.g26831"/>
</dbReference>
<evidence type="ECO:0000313" key="1">
    <source>
        <dbReference type="Proteomes" id="UP000887579"/>
    </source>
</evidence>
<organism evidence="1 2">
    <name type="scientific">Panagrolaimus sp. ES5</name>
    <dbReference type="NCBI Taxonomy" id="591445"/>
    <lineage>
        <taxon>Eukaryota</taxon>
        <taxon>Metazoa</taxon>
        <taxon>Ecdysozoa</taxon>
        <taxon>Nematoda</taxon>
        <taxon>Chromadorea</taxon>
        <taxon>Rhabditida</taxon>
        <taxon>Tylenchina</taxon>
        <taxon>Panagrolaimomorpha</taxon>
        <taxon>Panagrolaimoidea</taxon>
        <taxon>Panagrolaimidae</taxon>
        <taxon>Panagrolaimus</taxon>
    </lineage>
</organism>